<feature type="region of interest" description="Disordered" evidence="1">
    <location>
        <begin position="326"/>
        <end position="345"/>
    </location>
</feature>
<sequence length="1001" mass="109603">MSRKTGSPVSAGPATSVSGLQAVANASQTIQPLATLQRLANTSASARQSANVAGDGVPHDLRSGIETLSGVSLDGVKVHRNSPRPAQLRAHAYAQGRDIHIAPGQERHLPHEAWHVVQQAKGRVRATTSEQGQPINDNPGLEHEADQMGARALSHKAAATPSNALQRVPRQRMPVQRVYAGLDRMGKARVDQQADVDYAQKALAFELGMAPLIMTNPAVNMAIDGILLNIKNIVDAWAVHTSQEQAAVYEHEFGWPPGDGYYGAFEMTAENITALFADTNKPLRTKLKLIYNAVRNNALSKWLKVAALQLDKKARGKSGQTIKVRSEGVSVDRSGDTEKRVSRSKNETVTKGFAESSGIEALHNPAETGDLINIAKAKKERTRKRTGVTRRKRDMFDHKTMSNVVGWKPATHKAHGERFHDPRAAVSEDKQRHLTVGDVPDLTDEEIDLMIKRRGLAENITSGSRTMFRQGGTANLSWGQGREHYDINLDSDSAKEAAQIKARMEAGISGSTDLMMHAAEHLGVKNSVQKMSLRLGLAGWMIAARDHSFYEVFKAAEAYGVPFHVDPTRPGAEYEHMMNLSPMTRVNFAGILPNDGPLVNVFPADYFSVAWKDHLENTVLNANQSEAAAKGALVASGVNKLSLSAMNERDTVAMQRLEQVVRTRQIDASVAGSERRQAVRRIKEDPSYLYLANTFGAERARRTLSDLLAHHHVAAVLSDQGARARLRDAGLPDVVIDFAKPEEILHLDRVRRDISAVAPPAAGPISPAPFVQALTVTTPVTSLDVPRVNMVVAALIRHYHPNAPEAPLSSIAADKMNRIREVEQIINMETTTGTWYSWGPPGSHDIHAAAPSLREATAISNTSSLQGPGLYVASSIIGSITYGDFTGARVLVVNMTNVPTINQLNRAQRDRLDRLIGYDNGPLKQSGLYDHKIRSEFLMRYGSGGFARLSTNKGVNMTMDLKTAPQDVLKQQFQRLDRWPAKARANFIEQARESKLDISKW</sequence>
<evidence type="ECO:0000313" key="4">
    <source>
        <dbReference type="Proteomes" id="UP001318682"/>
    </source>
</evidence>
<evidence type="ECO:0000259" key="2">
    <source>
        <dbReference type="Pfam" id="PF13699"/>
    </source>
</evidence>
<evidence type="ECO:0000313" key="3">
    <source>
        <dbReference type="EMBL" id="WVX49658.1"/>
    </source>
</evidence>
<evidence type="ECO:0000256" key="1">
    <source>
        <dbReference type="SAM" id="MobiDB-lite"/>
    </source>
</evidence>
<dbReference type="RefSeq" id="WP_187430347.1">
    <property type="nucleotide sequence ID" value="NZ_CP143423.1"/>
</dbReference>
<dbReference type="Pfam" id="PF13699">
    <property type="entry name" value="eCIS_core"/>
    <property type="match status" value="1"/>
</dbReference>
<proteinExistence type="predicted"/>
<name>A0ABZ2BWB1_9RHOB</name>
<gene>
    <name evidence="3" type="ORF">ROLI_027530</name>
</gene>
<reference evidence="4" key="1">
    <citation type="submission" date="2024-01" db="EMBL/GenBank/DDBJ databases">
        <title>Roseobacter fucihabitans sp. nov., isolated from the brown alga Fucus spiralis.</title>
        <authorList>
            <person name="Hahnke S."/>
            <person name="Berger M."/>
            <person name="Schlingloff A."/>
            <person name="Athale I."/>
            <person name="Neumann-Schaal M."/>
            <person name="Adenaya A."/>
            <person name="Poehlein A."/>
            <person name="Daniel R."/>
            <person name="Pertersen J."/>
            <person name="Brinkhoff T."/>
        </authorList>
    </citation>
    <scope>NUCLEOTIDE SEQUENCE [LARGE SCALE GENOMIC DNA]</scope>
    <source>
        <strain evidence="4">B14</strain>
    </source>
</reference>
<organism evidence="3 4">
    <name type="scientific">Roseobacter fucihabitans</name>
    <dbReference type="NCBI Taxonomy" id="1537242"/>
    <lineage>
        <taxon>Bacteria</taxon>
        <taxon>Pseudomonadati</taxon>
        <taxon>Pseudomonadota</taxon>
        <taxon>Alphaproteobacteria</taxon>
        <taxon>Rhodobacterales</taxon>
        <taxon>Roseobacteraceae</taxon>
        <taxon>Roseobacter</taxon>
    </lineage>
</organism>
<feature type="compositionally biased region" description="Basic and acidic residues" evidence="1">
    <location>
        <begin position="333"/>
        <end position="345"/>
    </location>
</feature>
<feature type="domain" description="eCIS core" evidence="2">
    <location>
        <begin position="57"/>
        <end position="122"/>
    </location>
</feature>
<dbReference type="EMBL" id="CP143423">
    <property type="protein sequence ID" value="WVX49658.1"/>
    <property type="molecule type" value="Genomic_DNA"/>
</dbReference>
<keyword evidence="4" id="KW-1185">Reference proteome</keyword>
<protein>
    <recommendedName>
        <fullName evidence="2">eCIS core domain-containing protein</fullName>
    </recommendedName>
</protein>
<dbReference type="Proteomes" id="UP001318682">
    <property type="component" value="Chromosome"/>
</dbReference>
<accession>A0ABZ2BWB1</accession>
<dbReference type="InterPro" id="IPR025295">
    <property type="entry name" value="eCIS_core_dom"/>
</dbReference>